<dbReference type="EMBL" id="FLUO01000002">
    <property type="protein sequence ID" value="SBW12145.1"/>
    <property type="molecule type" value="Genomic_DNA"/>
</dbReference>
<dbReference type="AlphaFoldDB" id="A0A212KKN3"/>
<name>A0A212KKN3_9PROT</name>
<protein>
    <recommendedName>
        <fullName evidence="3">Lipopolysaccharide assembly protein A domain-containing protein</fullName>
    </recommendedName>
</protein>
<gene>
    <name evidence="2" type="ORF">KL86APRO_20466</name>
</gene>
<proteinExistence type="predicted"/>
<keyword evidence="1" id="KW-0812">Transmembrane</keyword>
<organism evidence="2">
    <name type="scientific">uncultured Alphaproteobacteria bacterium</name>
    <dbReference type="NCBI Taxonomy" id="91750"/>
    <lineage>
        <taxon>Bacteria</taxon>
        <taxon>Pseudomonadati</taxon>
        <taxon>Pseudomonadota</taxon>
        <taxon>Alphaproteobacteria</taxon>
        <taxon>environmental samples</taxon>
    </lineage>
</organism>
<accession>A0A212KKN3</accession>
<evidence type="ECO:0000256" key="1">
    <source>
        <dbReference type="SAM" id="Phobius"/>
    </source>
</evidence>
<sequence length="111" mass="11294">MLRILTWIIGLPLAVAAIGFAVANRQMIVLDLWPLPFTLSIPVYLTALGSLALGLVLGLLIGGTVAGGRAARRARDAETRARVAEADAASLRGRAAAAEAATALPPPGTAA</sequence>
<keyword evidence="1" id="KW-1133">Transmembrane helix</keyword>
<keyword evidence="1" id="KW-0472">Membrane</keyword>
<feature type="transmembrane region" description="Helical" evidence="1">
    <location>
        <begin position="43"/>
        <end position="66"/>
    </location>
</feature>
<evidence type="ECO:0000313" key="2">
    <source>
        <dbReference type="EMBL" id="SBW12145.1"/>
    </source>
</evidence>
<reference evidence="2" key="1">
    <citation type="submission" date="2016-04" db="EMBL/GenBank/DDBJ databases">
        <authorList>
            <person name="Evans L.H."/>
            <person name="Alamgir A."/>
            <person name="Owens N."/>
            <person name="Weber N.D."/>
            <person name="Virtaneva K."/>
            <person name="Barbian K."/>
            <person name="Babar A."/>
            <person name="Rosenke K."/>
        </authorList>
    </citation>
    <scope>NUCLEOTIDE SEQUENCE</scope>
    <source>
        <strain evidence="2">86</strain>
    </source>
</reference>
<evidence type="ECO:0008006" key="3">
    <source>
        <dbReference type="Google" id="ProtNLM"/>
    </source>
</evidence>